<evidence type="ECO:0000313" key="1">
    <source>
        <dbReference type="EMBL" id="KAJ8648082.1"/>
    </source>
</evidence>
<dbReference type="EMBL" id="CM056809">
    <property type="protein sequence ID" value="KAJ8648082.1"/>
    <property type="molecule type" value="Genomic_DNA"/>
</dbReference>
<comment type="caution">
    <text evidence="1">The sequence shown here is derived from an EMBL/GenBank/DDBJ whole genome shotgun (WGS) entry which is preliminary data.</text>
</comment>
<protein>
    <submittedName>
        <fullName evidence="1">Uncharacterized protein</fullName>
    </submittedName>
</protein>
<dbReference type="Proteomes" id="UP001234297">
    <property type="component" value="Chromosome 1"/>
</dbReference>
<accession>A0ACC2MQR4</accession>
<name>A0ACC2MQR4_PERAE</name>
<gene>
    <name evidence="1" type="ORF">MRB53_001105</name>
</gene>
<organism evidence="1 2">
    <name type="scientific">Persea americana</name>
    <name type="common">Avocado</name>
    <dbReference type="NCBI Taxonomy" id="3435"/>
    <lineage>
        <taxon>Eukaryota</taxon>
        <taxon>Viridiplantae</taxon>
        <taxon>Streptophyta</taxon>
        <taxon>Embryophyta</taxon>
        <taxon>Tracheophyta</taxon>
        <taxon>Spermatophyta</taxon>
        <taxon>Magnoliopsida</taxon>
        <taxon>Magnoliidae</taxon>
        <taxon>Laurales</taxon>
        <taxon>Lauraceae</taxon>
        <taxon>Persea</taxon>
    </lineage>
</organism>
<sequence>MSTAEDPVSTTNPCARAQDFRDSPVLSSTRRAAGQRSALFTCPSTYATRRFKHFSAEFYADTKFRYHTTGQTVQRGKFIIQVSSIICGAHFVTVKTNLQVAIKRGSCSRYIPFPLSSVRTAL</sequence>
<proteinExistence type="predicted"/>
<evidence type="ECO:0000313" key="2">
    <source>
        <dbReference type="Proteomes" id="UP001234297"/>
    </source>
</evidence>
<reference evidence="1 2" key="1">
    <citation type="journal article" date="2022" name="Hortic Res">
        <title>A haplotype resolved chromosomal level avocado genome allows analysis of novel avocado genes.</title>
        <authorList>
            <person name="Nath O."/>
            <person name="Fletcher S.J."/>
            <person name="Hayward A."/>
            <person name="Shaw L.M."/>
            <person name="Masouleh A.K."/>
            <person name="Furtado A."/>
            <person name="Henry R.J."/>
            <person name="Mitter N."/>
        </authorList>
    </citation>
    <scope>NUCLEOTIDE SEQUENCE [LARGE SCALE GENOMIC DNA]</scope>
    <source>
        <strain evidence="2">cv. Hass</strain>
    </source>
</reference>
<keyword evidence="2" id="KW-1185">Reference proteome</keyword>